<dbReference type="Proteomes" id="UP000191522">
    <property type="component" value="Unassembled WGS sequence"/>
</dbReference>
<feature type="region of interest" description="Disordered" evidence="1">
    <location>
        <begin position="1"/>
        <end position="31"/>
    </location>
</feature>
<feature type="compositionally biased region" description="Low complexity" evidence="1">
    <location>
        <begin position="276"/>
        <end position="285"/>
    </location>
</feature>
<proteinExistence type="predicted"/>
<feature type="compositionally biased region" description="Low complexity" evidence="1">
    <location>
        <begin position="402"/>
        <end position="420"/>
    </location>
</feature>
<feature type="region of interest" description="Disordered" evidence="1">
    <location>
        <begin position="203"/>
        <end position="222"/>
    </location>
</feature>
<feature type="compositionally biased region" description="Low complexity" evidence="1">
    <location>
        <begin position="593"/>
        <end position="610"/>
    </location>
</feature>
<comment type="caution">
    <text evidence="2">The sequence shown here is derived from an EMBL/GenBank/DDBJ whole genome shotgun (WGS) entry which is preliminary data.</text>
</comment>
<dbReference type="EMBL" id="MDYL01000012">
    <property type="protein sequence ID" value="OQD74017.1"/>
    <property type="molecule type" value="Genomic_DNA"/>
</dbReference>
<evidence type="ECO:0000313" key="2">
    <source>
        <dbReference type="EMBL" id="OQD74017.1"/>
    </source>
</evidence>
<feature type="region of interest" description="Disordered" evidence="1">
    <location>
        <begin position="593"/>
        <end position="617"/>
    </location>
</feature>
<sequence length="819" mass="90601">MDLDNSHQEKSRSSDESAQEHARRRSNFSLSFALRSPRNRASVLNIDTPEPVCQDKAHYSVYNPQESRHSPSTERHHEFQNSSSDFHKQAHWVQDLQKRSIHKVRSGILALRGGLQRLSSRNDSDIDDTNSMLECPHRHDNGKKRGYGFQGVSDASTQEDVNFGIGLYRMHSPWPPGSCEGSCEPSSNQSIRGTSSLALTNVSTPEARVSCEPSDSPESSYFPPMDVSRVSCEPSHSPESSLFPPMDVSRVSCEPSDSPESSYFPPMDVSPVSCEPSHSPQSLLSHHVDVSSDDPPPYSVSYDRAFSDHLAETDIDTDTDTDAEKSIDKHVAEHLDRSDASDWETIASGKESASPVNEHVPRTCGTFDTDNTPQQQPVQETDLDMPSATRWCGSSLPRKIITESNSSISEQETTSSSTGSFKLPDPDAPSSCDSGNSAHPIAEIRESEALVTQEHLQIHREIKSVKTAISSVSTSRKCSANVRIAFPGLYHTLLEQWTREPDNHLMVNTAGIENNPLPSQVSSNTAAPEQLEPQCHIYHELPRNYDKYNRELAIDTSGGHRPVGSSEVLSSGEHSLTAHEDIWVQAGRSSHFRAANSTRSSSTAHAHPSAEMPAPETHHSFGLHITQRDDSRVRAMPNEPSQQAVPQAFTQRAPTDNQYASLSSLVTGDPLGSPFDQSECSSIWTNASSISPGTTSRTSMSTVPWSPIDSPIDEEVLFSNNIWRDEYYMTDGKTNSHYHDRGDQPVKRFWRQRVVDDGNIHRGPGLDRTPSSRPHVSELMIPTTFPCPPQPNRPNMEMRTFEPPGDNTPENSTRARCLG</sequence>
<accession>A0A1V6PB75</accession>
<organism evidence="2 3">
    <name type="scientific">Penicillium decumbens</name>
    <dbReference type="NCBI Taxonomy" id="69771"/>
    <lineage>
        <taxon>Eukaryota</taxon>
        <taxon>Fungi</taxon>
        <taxon>Dikarya</taxon>
        <taxon>Ascomycota</taxon>
        <taxon>Pezizomycotina</taxon>
        <taxon>Eurotiomycetes</taxon>
        <taxon>Eurotiomycetidae</taxon>
        <taxon>Eurotiales</taxon>
        <taxon>Aspergillaceae</taxon>
        <taxon>Penicillium</taxon>
    </lineage>
</organism>
<evidence type="ECO:0000313" key="3">
    <source>
        <dbReference type="Proteomes" id="UP000191522"/>
    </source>
</evidence>
<feature type="region of interest" description="Disordered" evidence="1">
    <location>
        <begin position="229"/>
        <end position="302"/>
    </location>
</feature>
<feature type="compositionally biased region" description="Polar residues" evidence="1">
    <location>
        <begin position="366"/>
        <end position="379"/>
    </location>
</feature>
<feature type="region of interest" description="Disordered" evidence="1">
    <location>
        <begin position="402"/>
        <end position="438"/>
    </location>
</feature>
<keyword evidence="3" id="KW-1185">Reference proteome</keyword>
<reference evidence="3" key="1">
    <citation type="journal article" date="2017" name="Nat. Microbiol.">
        <title>Global analysis of biosynthetic gene clusters reveals vast potential of secondary metabolite production in Penicillium species.</title>
        <authorList>
            <person name="Nielsen J.C."/>
            <person name="Grijseels S."/>
            <person name="Prigent S."/>
            <person name="Ji B."/>
            <person name="Dainat J."/>
            <person name="Nielsen K.F."/>
            <person name="Frisvad J.C."/>
            <person name="Workman M."/>
            <person name="Nielsen J."/>
        </authorList>
    </citation>
    <scope>NUCLEOTIDE SEQUENCE [LARGE SCALE GENOMIC DNA]</scope>
    <source>
        <strain evidence="3">IBT 11843</strain>
    </source>
</reference>
<feature type="compositionally biased region" description="Basic and acidic residues" evidence="1">
    <location>
        <begin position="1"/>
        <end position="21"/>
    </location>
</feature>
<protein>
    <submittedName>
        <fullName evidence="2">Uncharacterized protein</fullName>
    </submittedName>
</protein>
<evidence type="ECO:0000256" key="1">
    <source>
        <dbReference type="SAM" id="MobiDB-lite"/>
    </source>
</evidence>
<feature type="region of interest" description="Disordered" evidence="1">
    <location>
        <begin position="347"/>
        <end position="388"/>
    </location>
</feature>
<dbReference type="AlphaFoldDB" id="A0A1V6PB75"/>
<feature type="region of interest" description="Disordered" evidence="1">
    <location>
        <begin position="799"/>
        <end position="819"/>
    </location>
</feature>
<feature type="compositionally biased region" description="Polar residues" evidence="1">
    <location>
        <begin position="808"/>
        <end position="819"/>
    </location>
</feature>
<gene>
    <name evidence="2" type="ORF">PENDEC_c012G05126</name>
</gene>
<dbReference type="OrthoDB" id="4185962at2759"/>
<name>A0A1V6PB75_PENDC</name>